<reference evidence="1 2" key="1">
    <citation type="submission" date="2018-07" db="EMBL/GenBank/DDBJ databases">
        <title>Freshwater and sediment microbial communities from various areas in North America, analyzing microbe dynamics in response to fracking.</title>
        <authorList>
            <person name="Lamendella R."/>
        </authorList>
    </citation>
    <scope>NUCLEOTIDE SEQUENCE [LARGE SCALE GENOMIC DNA]</scope>
    <source>
        <strain evidence="1 2">160A</strain>
    </source>
</reference>
<proteinExistence type="predicted"/>
<dbReference type="AlphaFoldDB" id="A0A368VCS7"/>
<name>A0A368VCS7_9BACT</name>
<protein>
    <submittedName>
        <fullName evidence="1">Uncharacterized protein</fullName>
    </submittedName>
</protein>
<dbReference type="EMBL" id="QPIZ01000007">
    <property type="protein sequence ID" value="RCW36781.1"/>
    <property type="molecule type" value="Genomic_DNA"/>
</dbReference>
<accession>A0A368VCS7</accession>
<sequence length="36" mass="4326">MAFFVLLKVVKSDHFAWTVLFNFIEFEGFKYLPVNQ</sequence>
<comment type="caution">
    <text evidence="1">The sequence shown here is derived from an EMBL/GenBank/DDBJ whole genome shotgun (WGS) entry which is preliminary data.</text>
</comment>
<keyword evidence="2" id="KW-1185">Reference proteome</keyword>
<organism evidence="1 2">
    <name type="scientific">Marinilabilia salmonicolor</name>
    <dbReference type="NCBI Taxonomy" id="989"/>
    <lineage>
        <taxon>Bacteria</taxon>
        <taxon>Pseudomonadati</taxon>
        <taxon>Bacteroidota</taxon>
        <taxon>Bacteroidia</taxon>
        <taxon>Marinilabiliales</taxon>
        <taxon>Marinilabiliaceae</taxon>
        <taxon>Marinilabilia</taxon>
    </lineage>
</organism>
<evidence type="ECO:0000313" key="1">
    <source>
        <dbReference type="EMBL" id="RCW36781.1"/>
    </source>
</evidence>
<gene>
    <name evidence="1" type="ORF">DFO77_10772</name>
</gene>
<dbReference type="Proteomes" id="UP000252733">
    <property type="component" value="Unassembled WGS sequence"/>
</dbReference>
<evidence type="ECO:0000313" key="2">
    <source>
        <dbReference type="Proteomes" id="UP000252733"/>
    </source>
</evidence>